<evidence type="ECO:0000256" key="14">
    <source>
        <dbReference type="ARBA" id="ARBA00022984"/>
    </source>
</evidence>
<dbReference type="EC" id="1.3.1.98" evidence="6 20"/>
<dbReference type="GO" id="GO:0051301">
    <property type="term" value="P:cell division"/>
    <property type="evidence" value="ECO:0007669"/>
    <property type="project" value="UniProtKB-KW"/>
</dbReference>
<dbReference type="InterPro" id="IPR036318">
    <property type="entry name" value="FAD-bd_PCMH-like_sf"/>
</dbReference>
<keyword evidence="15 20" id="KW-0560">Oxidoreductase</keyword>
<accession>A0A520N0X9</accession>
<dbReference type="Pfam" id="PF02873">
    <property type="entry name" value="MurB_C"/>
    <property type="match status" value="1"/>
</dbReference>
<comment type="subcellular location">
    <subcellularLocation>
        <location evidence="3 20">Cytoplasm</location>
    </subcellularLocation>
</comment>
<keyword evidence="11 20" id="KW-0274">FAD</keyword>
<dbReference type="HAMAP" id="MF_00037">
    <property type="entry name" value="MurB"/>
    <property type="match status" value="1"/>
</dbReference>
<feature type="domain" description="FAD-binding PCMH-type" evidence="21">
    <location>
        <begin position="14"/>
        <end position="225"/>
    </location>
</feature>
<dbReference type="InterPro" id="IPR011601">
    <property type="entry name" value="MurB_C"/>
</dbReference>
<evidence type="ECO:0000256" key="19">
    <source>
        <dbReference type="ARBA" id="ARBA00048914"/>
    </source>
</evidence>
<evidence type="ECO:0000256" key="18">
    <source>
        <dbReference type="ARBA" id="ARBA00031026"/>
    </source>
</evidence>
<feature type="active site" evidence="20">
    <location>
        <position position="161"/>
    </location>
</feature>
<keyword evidence="14 20" id="KW-0573">Peptidoglycan synthesis</keyword>
<keyword evidence="9 20" id="KW-0132">Cell division</keyword>
<dbReference type="SUPFAM" id="SSF56194">
    <property type="entry name" value="Uridine diphospho-N-Acetylenolpyruvylglucosamine reductase, MurB, C-terminal domain"/>
    <property type="match status" value="1"/>
</dbReference>
<dbReference type="GO" id="GO:0005829">
    <property type="term" value="C:cytosol"/>
    <property type="evidence" value="ECO:0007669"/>
    <property type="project" value="TreeGrafter"/>
</dbReference>
<dbReference type="InterPro" id="IPR036635">
    <property type="entry name" value="MurB_C_sf"/>
</dbReference>
<keyword evidence="8 20" id="KW-0963">Cytoplasm</keyword>
<evidence type="ECO:0000256" key="2">
    <source>
        <dbReference type="ARBA" id="ARBA00003921"/>
    </source>
</evidence>
<comment type="similarity">
    <text evidence="5 20">Belongs to the MurB family.</text>
</comment>
<evidence type="ECO:0000256" key="3">
    <source>
        <dbReference type="ARBA" id="ARBA00004496"/>
    </source>
</evidence>
<dbReference type="NCBIfam" id="TIGR00179">
    <property type="entry name" value="murB"/>
    <property type="match status" value="1"/>
</dbReference>
<dbReference type="InterPro" id="IPR003170">
    <property type="entry name" value="MurB"/>
</dbReference>
<dbReference type="PROSITE" id="PS51387">
    <property type="entry name" value="FAD_PCMH"/>
    <property type="match status" value="1"/>
</dbReference>
<comment type="catalytic activity">
    <reaction evidence="19 20">
        <text>UDP-N-acetyl-alpha-D-muramate + NADP(+) = UDP-N-acetyl-3-O-(1-carboxyvinyl)-alpha-D-glucosamine + NADPH + H(+)</text>
        <dbReference type="Rhea" id="RHEA:12248"/>
        <dbReference type="ChEBI" id="CHEBI:15378"/>
        <dbReference type="ChEBI" id="CHEBI:57783"/>
        <dbReference type="ChEBI" id="CHEBI:58349"/>
        <dbReference type="ChEBI" id="CHEBI:68483"/>
        <dbReference type="ChEBI" id="CHEBI:70757"/>
        <dbReference type="EC" id="1.3.1.98"/>
    </reaction>
</comment>
<dbReference type="InterPro" id="IPR016167">
    <property type="entry name" value="FAD-bd_PCMH_sub1"/>
</dbReference>
<comment type="caution">
    <text evidence="22">The sequence shown here is derived from an EMBL/GenBank/DDBJ whole genome shotgun (WGS) entry which is preliminary data.</text>
</comment>
<dbReference type="GO" id="GO:0008762">
    <property type="term" value="F:UDP-N-acetylmuramate dehydrogenase activity"/>
    <property type="evidence" value="ECO:0007669"/>
    <property type="project" value="UniProtKB-UniRule"/>
</dbReference>
<comment type="cofactor">
    <cofactor evidence="1 20">
        <name>FAD</name>
        <dbReference type="ChEBI" id="CHEBI:57692"/>
    </cofactor>
</comment>
<evidence type="ECO:0000256" key="1">
    <source>
        <dbReference type="ARBA" id="ARBA00001974"/>
    </source>
</evidence>
<proteinExistence type="inferred from homology"/>
<protein>
    <recommendedName>
        <fullName evidence="7 20">UDP-N-acetylenolpyruvoylglucosamine reductase</fullName>
        <ecNumber evidence="6 20">1.3.1.98</ecNumber>
    </recommendedName>
    <alternativeName>
        <fullName evidence="18 20">UDP-N-acetylmuramate dehydrogenase</fullName>
    </alternativeName>
</protein>
<evidence type="ECO:0000256" key="10">
    <source>
        <dbReference type="ARBA" id="ARBA00022630"/>
    </source>
</evidence>
<evidence type="ECO:0000256" key="12">
    <source>
        <dbReference type="ARBA" id="ARBA00022857"/>
    </source>
</evidence>
<sequence>MKIHKNFNINNSLGINSIAKFFIEIENIKDFEELFIFTSSKDISSSLLIIGEGTNLVLPETFDGIVVKPMFNHINYDENNNLISVGASVNWDYFVDLMVKDNIYGFENLSLIPGSVGAAPIQNIGAYGQSISSLISSIDCFDSKLNKFVNLSNQDCDFDYRHSILKDNNYIIYNVNFTSNNISECNYDYDSIKKYILELNLDPKLLTLKDTRNIICKIRELTLPNHLIIPNVGSFFKNPIVQKKNINQEYFSLNNLIIWPLDSNLVKIGAARLIDLIKEELDEYDNVSISSTHSLVLVNPESKASQKEILSYASHIKDIVQKKFNISLEIEPTIIN</sequence>
<keyword evidence="10 20" id="KW-0285">Flavoprotein</keyword>
<evidence type="ECO:0000259" key="21">
    <source>
        <dbReference type="PROSITE" id="PS51387"/>
    </source>
</evidence>
<evidence type="ECO:0000256" key="8">
    <source>
        <dbReference type="ARBA" id="ARBA00022490"/>
    </source>
</evidence>
<feature type="active site" description="Proton donor" evidence="20">
    <location>
        <position position="234"/>
    </location>
</feature>
<dbReference type="Gene3D" id="3.90.78.10">
    <property type="entry name" value="UDP-N-acetylenolpyruvoylglucosamine reductase, C-terminal domain"/>
    <property type="match status" value="1"/>
</dbReference>
<evidence type="ECO:0000256" key="13">
    <source>
        <dbReference type="ARBA" id="ARBA00022960"/>
    </source>
</evidence>
<evidence type="ECO:0000256" key="4">
    <source>
        <dbReference type="ARBA" id="ARBA00004752"/>
    </source>
</evidence>
<dbReference type="InterPro" id="IPR016166">
    <property type="entry name" value="FAD-bd_PCMH"/>
</dbReference>
<dbReference type="InterPro" id="IPR006094">
    <property type="entry name" value="Oxid_FAD_bind_N"/>
</dbReference>
<dbReference type="Proteomes" id="UP000319384">
    <property type="component" value="Unassembled WGS sequence"/>
</dbReference>
<dbReference type="GO" id="GO:0071949">
    <property type="term" value="F:FAD binding"/>
    <property type="evidence" value="ECO:0007669"/>
    <property type="project" value="InterPro"/>
</dbReference>
<evidence type="ECO:0000256" key="6">
    <source>
        <dbReference type="ARBA" id="ARBA00012518"/>
    </source>
</evidence>
<keyword evidence="12 20" id="KW-0521">NADP</keyword>
<name>A0A520N0X9_9GAMM</name>
<evidence type="ECO:0000313" key="23">
    <source>
        <dbReference type="Proteomes" id="UP000319384"/>
    </source>
</evidence>
<dbReference type="AlphaFoldDB" id="A0A520N0X9"/>
<dbReference type="UniPathway" id="UPA00219"/>
<keyword evidence="16 20" id="KW-0131">Cell cycle</keyword>
<feature type="active site" evidence="20">
    <location>
        <position position="331"/>
    </location>
</feature>
<reference evidence="22 23" key="1">
    <citation type="submission" date="2019-02" db="EMBL/GenBank/DDBJ databases">
        <title>Prokaryotic population dynamics and viral predation in marine succession experiment using metagenomics: the confinement effect.</title>
        <authorList>
            <person name="Haro-Moreno J.M."/>
            <person name="Rodriguez-Valera F."/>
            <person name="Lopez-Perez M."/>
        </authorList>
    </citation>
    <scope>NUCLEOTIDE SEQUENCE [LARGE SCALE GENOMIC DNA]</scope>
    <source>
        <strain evidence="22">MED-G162</strain>
    </source>
</reference>
<evidence type="ECO:0000256" key="16">
    <source>
        <dbReference type="ARBA" id="ARBA00023306"/>
    </source>
</evidence>
<dbReference type="Pfam" id="PF01565">
    <property type="entry name" value="FAD_binding_4"/>
    <property type="match status" value="1"/>
</dbReference>
<dbReference type="PANTHER" id="PTHR21071:SF4">
    <property type="entry name" value="UDP-N-ACETYLENOLPYRUVOYLGLUCOSAMINE REDUCTASE"/>
    <property type="match status" value="1"/>
</dbReference>
<evidence type="ECO:0000256" key="15">
    <source>
        <dbReference type="ARBA" id="ARBA00023002"/>
    </source>
</evidence>
<evidence type="ECO:0000313" key="22">
    <source>
        <dbReference type="EMBL" id="RZO27138.1"/>
    </source>
</evidence>
<keyword evidence="13 20" id="KW-0133">Cell shape</keyword>
<evidence type="ECO:0000256" key="11">
    <source>
        <dbReference type="ARBA" id="ARBA00022827"/>
    </source>
</evidence>
<evidence type="ECO:0000256" key="7">
    <source>
        <dbReference type="ARBA" id="ARBA00015188"/>
    </source>
</evidence>
<comment type="pathway">
    <text evidence="4 20">Cell wall biogenesis; peptidoglycan biosynthesis.</text>
</comment>
<dbReference type="Gene3D" id="3.30.43.10">
    <property type="entry name" value="Uridine Diphospho-n-acetylenolpyruvylglucosamine Reductase, domain 2"/>
    <property type="match status" value="1"/>
</dbReference>
<dbReference type="EMBL" id="SHBH01000004">
    <property type="protein sequence ID" value="RZO27138.1"/>
    <property type="molecule type" value="Genomic_DNA"/>
</dbReference>
<organism evidence="22 23">
    <name type="scientific">SAR86 cluster bacterium</name>
    <dbReference type="NCBI Taxonomy" id="2030880"/>
    <lineage>
        <taxon>Bacteria</taxon>
        <taxon>Pseudomonadati</taxon>
        <taxon>Pseudomonadota</taxon>
        <taxon>Gammaproteobacteria</taxon>
        <taxon>SAR86 cluster</taxon>
    </lineage>
</organism>
<dbReference type="InterPro" id="IPR016169">
    <property type="entry name" value="FAD-bd_PCMH_sub2"/>
</dbReference>
<gene>
    <name evidence="20 22" type="primary">murB</name>
    <name evidence="22" type="ORF">EVA95_00990</name>
</gene>
<dbReference type="SUPFAM" id="SSF56176">
    <property type="entry name" value="FAD-binding/transporter-associated domain-like"/>
    <property type="match status" value="1"/>
</dbReference>
<dbReference type="Gene3D" id="3.30.465.10">
    <property type="match status" value="1"/>
</dbReference>
<keyword evidence="17 20" id="KW-0961">Cell wall biogenesis/degradation</keyword>
<comment type="function">
    <text evidence="2 20">Cell wall formation.</text>
</comment>
<evidence type="ECO:0000256" key="5">
    <source>
        <dbReference type="ARBA" id="ARBA00010485"/>
    </source>
</evidence>
<evidence type="ECO:0000256" key="9">
    <source>
        <dbReference type="ARBA" id="ARBA00022618"/>
    </source>
</evidence>
<dbReference type="PANTHER" id="PTHR21071">
    <property type="entry name" value="UDP-N-ACETYLENOLPYRUVOYLGLUCOSAMINE REDUCTASE"/>
    <property type="match status" value="1"/>
</dbReference>
<evidence type="ECO:0000256" key="20">
    <source>
        <dbReference type="HAMAP-Rule" id="MF_00037"/>
    </source>
</evidence>
<evidence type="ECO:0000256" key="17">
    <source>
        <dbReference type="ARBA" id="ARBA00023316"/>
    </source>
</evidence>
<dbReference type="GO" id="GO:0009252">
    <property type="term" value="P:peptidoglycan biosynthetic process"/>
    <property type="evidence" value="ECO:0007669"/>
    <property type="project" value="UniProtKB-UniRule"/>
</dbReference>
<dbReference type="GO" id="GO:0071555">
    <property type="term" value="P:cell wall organization"/>
    <property type="evidence" value="ECO:0007669"/>
    <property type="project" value="UniProtKB-KW"/>
</dbReference>
<dbReference type="GO" id="GO:0008360">
    <property type="term" value="P:regulation of cell shape"/>
    <property type="evidence" value="ECO:0007669"/>
    <property type="project" value="UniProtKB-KW"/>
</dbReference>